<feature type="compositionally biased region" description="Basic and acidic residues" evidence="1">
    <location>
        <begin position="72"/>
        <end position="84"/>
    </location>
</feature>
<dbReference type="RefSeq" id="WP_187721261.1">
    <property type="nucleotide sequence ID" value="NZ_BAABBL010000013.1"/>
</dbReference>
<evidence type="ECO:0008006" key="4">
    <source>
        <dbReference type="Google" id="ProtNLM"/>
    </source>
</evidence>
<keyword evidence="3" id="KW-1185">Reference proteome</keyword>
<evidence type="ECO:0000313" key="3">
    <source>
        <dbReference type="Proteomes" id="UP000516117"/>
    </source>
</evidence>
<reference evidence="2 3" key="1">
    <citation type="submission" date="2020-08" db="EMBL/GenBank/DDBJ databases">
        <title>Genome sequence of Tessaracoccus defluvii JCM 17540T.</title>
        <authorList>
            <person name="Hyun D.-W."/>
            <person name="Bae J.-W."/>
        </authorList>
    </citation>
    <scope>NUCLEOTIDE SEQUENCE [LARGE SCALE GENOMIC DNA]</scope>
    <source>
        <strain evidence="2 3">JCM 17540</strain>
    </source>
</reference>
<dbReference type="AlphaFoldDB" id="A0A7H0H6H8"/>
<gene>
    <name evidence="2" type="ORF">H9L22_01085</name>
</gene>
<protein>
    <recommendedName>
        <fullName evidence="4">N-6 DNA methylase</fullName>
    </recommendedName>
</protein>
<sequence length="158" mass="17859">MQKLGDDDAARLRSTLEALSETSWTNRSAFHKALKASAAEQGLKLAAPILKALTAALGEHDDEADVCTDSKGNAEPDTSLRDTENVPWDEDVDDYLTREVLPYAPDAWIEHTKTKEGAEIPFTRHFYKYVPPRSLEEIDRDLEAVMNDLRRMLDEVER</sequence>
<proteinExistence type="predicted"/>
<name>A0A7H0H6H8_9ACTN</name>
<evidence type="ECO:0000256" key="1">
    <source>
        <dbReference type="SAM" id="MobiDB-lite"/>
    </source>
</evidence>
<feature type="region of interest" description="Disordered" evidence="1">
    <location>
        <begin position="61"/>
        <end position="86"/>
    </location>
</feature>
<organism evidence="2 3">
    <name type="scientific">Tessaracoccus defluvii</name>
    <dbReference type="NCBI Taxonomy" id="1285901"/>
    <lineage>
        <taxon>Bacteria</taxon>
        <taxon>Bacillati</taxon>
        <taxon>Actinomycetota</taxon>
        <taxon>Actinomycetes</taxon>
        <taxon>Propionibacteriales</taxon>
        <taxon>Propionibacteriaceae</taxon>
        <taxon>Tessaracoccus</taxon>
    </lineage>
</organism>
<evidence type="ECO:0000313" key="2">
    <source>
        <dbReference type="EMBL" id="QNP56144.1"/>
    </source>
</evidence>
<dbReference type="Proteomes" id="UP000516117">
    <property type="component" value="Chromosome"/>
</dbReference>
<accession>A0A7H0H6H8</accession>
<dbReference type="EMBL" id="CP060789">
    <property type="protein sequence ID" value="QNP56144.1"/>
    <property type="molecule type" value="Genomic_DNA"/>
</dbReference>
<dbReference type="KEGG" id="tdf:H9L22_01085"/>